<reference evidence="3 4" key="1">
    <citation type="submission" date="2022-12" db="EMBL/GenBank/DDBJ databases">
        <title>Chromosome-level genome of Tegillarca granosa.</title>
        <authorList>
            <person name="Kim J."/>
        </authorList>
    </citation>
    <scope>NUCLEOTIDE SEQUENCE [LARGE SCALE GENOMIC DNA]</scope>
    <source>
        <strain evidence="3">Teg-2019</strain>
        <tissue evidence="3">Adductor muscle</tissue>
    </source>
</reference>
<dbReference type="InterPro" id="IPR013162">
    <property type="entry name" value="CD80_C2-set"/>
</dbReference>
<proteinExistence type="predicted"/>
<name>A0ABQ9FIP4_TEGGR</name>
<keyword evidence="4" id="KW-1185">Reference proteome</keyword>
<dbReference type="Gene3D" id="2.60.40.10">
    <property type="entry name" value="Immunoglobulins"/>
    <property type="match status" value="2"/>
</dbReference>
<dbReference type="SUPFAM" id="SSF48726">
    <property type="entry name" value="Immunoglobulin"/>
    <property type="match status" value="2"/>
</dbReference>
<dbReference type="InterPro" id="IPR007110">
    <property type="entry name" value="Ig-like_dom"/>
</dbReference>
<dbReference type="Proteomes" id="UP001217089">
    <property type="component" value="Unassembled WGS sequence"/>
</dbReference>
<comment type="caution">
    <text evidence="3">The sequence shown here is derived from an EMBL/GenBank/DDBJ whole genome shotgun (WGS) entry which is preliminary data.</text>
</comment>
<dbReference type="EMBL" id="JARBDR010000327">
    <property type="protein sequence ID" value="KAJ8316531.1"/>
    <property type="molecule type" value="Genomic_DNA"/>
</dbReference>
<dbReference type="PANTHER" id="PTHR45889">
    <property type="entry name" value="IG-LIKE DOMAIN-CONTAINING PROTEIN"/>
    <property type="match status" value="1"/>
</dbReference>
<feature type="domain" description="Ig-like" evidence="2">
    <location>
        <begin position="230"/>
        <end position="325"/>
    </location>
</feature>
<dbReference type="InterPro" id="IPR036179">
    <property type="entry name" value="Ig-like_dom_sf"/>
</dbReference>
<dbReference type="PANTHER" id="PTHR45889:SF8">
    <property type="entry name" value="IG-LIKE DOMAIN-CONTAINING PROTEIN"/>
    <property type="match status" value="1"/>
</dbReference>
<sequence length="418" mass="45644">MITEAAWTLTGSSEFAVAGESFTLICNPQDSNAIAVLWKRLDIDTTSTGTNRASVEANGCRIELGSDTQYQYTCEPGPVYKLIIPASVMTNSQNNIEYSCESIFGGGGDKYTLTVAGINITIFGSSQYVVPGRPFTFTCVFNPSDALSKQLNIQNDKQFEAVALSNDGSGVCYNITLEATICDPSRCSCSQQEDIFTAKWTILSIDAEYAWMCKEFNNQSPALNLKIAVPVSSVTLYQVTCSQIDVFAGQNISLTCVTGQSRPRSYIQWYIGTDNYTINSSSTVTYWQDELTSFTSKLTFTVTRNQANLAVNCKAYNIDPNTTVELVDKPKLNIQYRLQPKAKIKYVSDSLSVTEGSFVTLHCEVEGGSPLAVISWSCFCGKVTNASEAGISRSIITFTASSSLNGKNLCVVQHIRQV</sequence>
<organism evidence="3 4">
    <name type="scientific">Tegillarca granosa</name>
    <name type="common">Malaysian cockle</name>
    <name type="synonym">Anadara granosa</name>
    <dbReference type="NCBI Taxonomy" id="220873"/>
    <lineage>
        <taxon>Eukaryota</taxon>
        <taxon>Metazoa</taxon>
        <taxon>Spiralia</taxon>
        <taxon>Lophotrochozoa</taxon>
        <taxon>Mollusca</taxon>
        <taxon>Bivalvia</taxon>
        <taxon>Autobranchia</taxon>
        <taxon>Pteriomorphia</taxon>
        <taxon>Arcoida</taxon>
        <taxon>Arcoidea</taxon>
        <taxon>Arcidae</taxon>
        <taxon>Tegillarca</taxon>
    </lineage>
</organism>
<dbReference type="InterPro" id="IPR013783">
    <property type="entry name" value="Ig-like_fold"/>
</dbReference>
<keyword evidence="1" id="KW-1015">Disulfide bond</keyword>
<protein>
    <recommendedName>
        <fullName evidence="2">Ig-like domain-containing protein</fullName>
    </recommendedName>
</protein>
<evidence type="ECO:0000256" key="1">
    <source>
        <dbReference type="ARBA" id="ARBA00023157"/>
    </source>
</evidence>
<evidence type="ECO:0000313" key="3">
    <source>
        <dbReference type="EMBL" id="KAJ8316531.1"/>
    </source>
</evidence>
<evidence type="ECO:0000259" key="2">
    <source>
        <dbReference type="PROSITE" id="PS50835"/>
    </source>
</evidence>
<dbReference type="Pfam" id="PF08205">
    <property type="entry name" value="C2-set_2"/>
    <property type="match status" value="1"/>
</dbReference>
<dbReference type="PROSITE" id="PS50835">
    <property type="entry name" value="IG_LIKE"/>
    <property type="match status" value="2"/>
</dbReference>
<feature type="domain" description="Ig-like" evidence="2">
    <location>
        <begin position="340"/>
        <end position="418"/>
    </location>
</feature>
<accession>A0ABQ9FIP4</accession>
<gene>
    <name evidence="3" type="ORF">KUTeg_005938</name>
</gene>
<evidence type="ECO:0000313" key="4">
    <source>
        <dbReference type="Proteomes" id="UP001217089"/>
    </source>
</evidence>